<accession>A0A813ILD9</accession>
<name>A0A813ILD9_POLGL</name>
<reference evidence="1" key="1">
    <citation type="submission" date="2021-02" db="EMBL/GenBank/DDBJ databases">
        <authorList>
            <person name="Dougan E. K."/>
            <person name="Rhodes N."/>
            <person name="Thang M."/>
            <person name="Chan C."/>
        </authorList>
    </citation>
    <scope>NUCLEOTIDE SEQUENCE</scope>
</reference>
<feature type="non-terminal residue" evidence="1">
    <location>
        <position position="1"/>
    </location>
</feature>
<organism evidence="1 2">
    <name type="scientific">Polarella glacialis</name>
    <name type="common">Dinoflagellate</name>
    <dbReference type="NCBI Taxonomy" id="89957"/>
    <lineage>
        <taxon>Eukaryota</taxon>
        <taxon>Sar</taxon>
        <taxon>Alveolata</taxon>
        <taxon>Dinophyceae</taxon>
        <taxon>Suessiales</taxon>
        <taxon>Suessiaceae</taxon>
        <taxon>Polarella</taxon>
    </lineage>
</organism>
<dbReference type="SUPFAM" id="SSF48371">
    <property type="entry name" value="ARM repeat"/>
    <property type="match status" value="1"/>
</dbReference>
<sequence>AGQNDTFLGNPPWEFGRSVTPSAWVYGLTIVGGTSLEPQDALAIKLKDETIAWVDTNTATNTMDYSRLGITGTDDLPDPVHMPAVPVKIFDAREKVASEAGIEVLCDLLKDPLEVQKQAAAEVLLPVLLRKVVDPGMALGCLEPPVGEDGIDQHTRMELIKFLVKQHRESEVTEGRAPIVVHQLLVLISQQQNVQCLAHPSVGAVDTFFRYLTAGFTTVIRTQELMIRLLSGRDPALRQLWAAEMCQGENIQKLMQQIIRRKDDRRISAQYRTLLSFVLQQCNQKKLMTTVCEIREDDISIEEQLLVARILYSCLSAVSPSLSTKPIQPPKPLKKARANDTGLGEIMKLRVPGAPGMVIRVVPQQGRTIGGDAGGVTMIMEWKEEPIVVDPNEIIIWIAKTESALQQPVHLREGCKMILAHTRPLRSELAETEKQKMEDEELFDQRYQNQTSEPLEVFQLDFHDTVYYQLQFMGGSDLDPFLDKEDIEMVADEPPKVVVQAITEGMVTKEVSEGRYQANTAFAFDKPAGANESIIEYVLRIVEDIEGRLRKELEGGSDRSQGESDLSEDMTDVMLKEDPTQICRFMNRLLKWTRLARVQPGGKLDVLGDGQVAADGQDIDAAATKKDPDLSKFVASMSYLRMSEELRPIQRLLGLTVLSVSQQQQQRLTESMSRVLALVDSYDATVAQSMCDSVLQLLYLPRNVQKFSRANVEKVLQSMTQAFSAPEKAESSLLSFTNILTKWLKPELKDVDQSSEPASSRIITPLLDILQKSDTTQDQRAFIFNVIRQGMRYEIVSTVSFTGSSGKKGKAGKSGASQQFLQVLRPLGKSVDRMRELTDYHDLFRDLAVASSSASVLKKVCLVSDPKGHSMLIAQDVVPKLMRVIGEIKDFLPRFADAKQNFELETPSFCIDTQTRTVTSSKYLLL</sequence>
<dbReference type="InterPro" id="IPR016024">
    <property type="entry name" value="ARM-type_fold"/>
</dbReference>
<proteinExistence type="predicted"/>
<comment type="caution">
    <text evidence="1">The sequence shown here is derived from an EMBL/GenBank/DDBJ whole genome shotgun (WGS) entry which is preliminary data.</text>
</comment>
<evidence type="ECO:0000313" key="2">
    <source>
        <dbReference type="Proteomes" id="UP000626109"/>
    </source>
</evidence>
<dbReference type="AlphaFoldDB" id="A0A813ILD9"/>
<gene>
    <name evidence="1" type="ORF">PGLA2088_LOCUS9452</name>
</gene>
<dbReference type="EMBL" id="CAJNNW010010459">
    <property type="protein sequence ID" value="CAE8652103.1"/>
    <property type="molecule type" value="Genomic_DNA"/>
</dbReference>
<evidence type="ECO:0000313" key="1">
    <source>
        <dbReference type="EMBL" id="CAE8652103.1"/>
    </source>
</evidence>
<protein>
    <submittedName>
        <fullName evidence="1">Uncharacterized protein</fullName>
    </submittedName>
</protein>
<feature type="non-terminal residue" evidence="1">
    <location>
        <position position="926"/>
    </location>
</feature>
<dbReference type="Proteomes" id="UP000626109">
    <property type="component" value="Unassembled WGS sequence"/>
</dbReference>